<dbReference type="InParanoid" id="A0A139WCT8"/>
<reference evidence="1 2" key="1">
    <citation type="journal article" date="2008" name="Nature">
        <title>The genome of the model beetle and pest Tribolium castaneum.</title>
        <authorList>
            <consortium name="Tribolium Genome Sequencing Consortium"/>
            <person name="Richards S."/>
            <person name="Gibbs R.A."/>
            <person name="Weinstock G.M."/>
            <person name="Brown S.J."/>
            <person name="Denell R."/>
            <person name="Beeman R.W."/>
            <person name="Gibbs R."/>
            <person name="Beeman R.W."/>
            <person name="Brown S.J."/>
            <person name="Bucher G."/>
            <person name="Friedrich M."/>
            <person name="Grimmelikhuijzen C.J."/>
            <person name="Klingler M."/>
            <person name="Lorenzen M."/>
            <person name="Richards S."/>
            <person name="Roth S."/>
            <person name="Schroder R."/>
            <person name="Tautz D."/>
            <person name="Zdobnov E.M."/>
            <person name="Muzny D."/>
            <person name="Gibbs R.A."/>
            <person name="Weinstock G.M."/>
            <person name="Attaway T."/>
            <person name="Bell S."/>
            <person name="Buhay C.J."/>
            <person name="Chandrabose M.N."/>
            <person name="Chavez D."/>
            <person name="Clerk-Blankenburg K.P."/>
            <person name="Cree A."/>
            <person name="Dao M."/>
            <person name="Davis C."/>
            <person name="Chacko J."/>
            <person name="Dinh H."/>
            <person name="Dugan-Rocha S."/>
            <person name="Fowler G."/>
            <person name="Garner T.T."/>
            <person name="Garnes J."/>
            <person name="Gnirke A."/>
            <person name="Hawes A."/>
            <person name="Hernandez J."/>
            <person name="Hines S."/>
            <person name="Holder M."/>
            <person name="Hume J."/>
            <person name="Jhangiani S.N."/>
            <person name="Joshi V."/>
            <person name="Khan Z.M."/>
            <person name="Jackson L."/>
            <person name="Kovar C."/>
            <person name="Kowis A."/>
            <person name="Lee S."/>
            <person name="Lewis L.R."/>
            <person name="Margolis J."/>
            <person name="Morgan M."/>
            <person name="Nazareth L.V."/>
            <person name="Nguyen N."/>
            <person name="Okwuonu G."/>
            <person name="Parker D."/>
            <person name="Richards S."/>
            <person name="Ruiz S.J."/>
            <person name="Santibanez J."/>
            <person name="Savard J."/>
            <person name="Scherer S.E."/>
            <person name="Schneider B."/>
            <person name="Sodergren E."/>
            <person name="Tautz D."/>
            <person name="Vattahil S."/>
            <person name="Villasana D."/>
            <person name="White C.S."/>
            <person name="Wright R."/>
            <person name="Park Y."/>
            <person name="Beeman R.W."/>
            <person name="Lord J."/>
            <person name="Oppert B."/>
            <person name="Lorenzen M."/>
            <person name="Brown S."/>
            <person name="Wang L."/>
            <person name="Savard J."/>
            <person name="Tautz D."/>
            <person name="Richards S."/>
            <person name="Weinstock G."/>
            <person name="Gibbs R.A."/>
            <person name="Liu Y."/>
            <person name="Worley K."/>
            <person name="Weinstock G."/>
            <person name="Elsik C.G."/>
            <person name="Reese J.T."/>
            <person name="Elhaik E."/>
            <person name="Landan G."/>
            <person name="Graur D."/>
            <person name="Arensburger P."/>
            <person name="Atkinson P."/>
            <person name="Beeman R.W."/>
            <person name="Beidler J."/>
            <person name="Brown S.J."/>
            <person name="Demuth J.P."/>
            <person name="Drury D.W."/>
            <person name="Du Y.Z."/>
            <person name="Fujiwara H."/>
            <person name="Lorenzen M."/>
            <person name="Maselli V."/>
            <person name="Osanai M."/>
            <person name="Park Y."/>
            <person name="Robertson H.M."/>
            <person name="Tu Z."/>
            <person name="Wang J.J."/>
            <person name="Wang S."/>
            <person name="Richards S."/>
            <person name="Song H."/>
            <person name="Zhang L."/>
            <person name="Sodergren E."/>
            <person name="Werner D."/>
            <person name="Stanke M."/>
            <person name="Morgenstern B."/>
            <person name="Solovyev V."/>
            <person name="Kosarev P."/>
            <person name="Brown G."/>
            <person name="Chen H.C."/>
            <person name="Ermolaeva O."/>
            <person name="Hlavina W."/>
            <person name="Kapustin Y."/>
            <person name="Kiryutin B."/>
            <person name="Kitts P."/>
            <person name="Maglott D."/>
            <person name="Pruitt K."/>
            <person name="Sapojnikov V."/>
            <person name="Souvorov A."/>
            <person name="Mackey A.J."/>
            <person name="Waterhouse R.M."/>
            <person name="Wyder S."/>
            <person name="Zdobnov E.M."/>
            <person name="Zdobnov E.M."/>
            <person name="Wyder S."/>
            <person name="Kriventseva E.V."/>
            <person name="Kadowaki T."/>
            <person name="Bork P."/>
            <person name="Aranda M."/>
            <person name="Bao R."/>
            <person name="Beermann A."/>
            <person name="Berns N."/>
            <person name="Bolognesi R."/>
            <person name="Bonneton F."/>
            <person name="Bopp D."/>
            <person name="Brown S.J."/>
            <person name="Bucher G."/>
            <person name="Butts T."/>
            <person name="Chaumot A."/>
            <person name="Denell R.E."/>
            <person name="Ferrier D.E."/>
            <person name="Friedrich M."/>
            <person name="Gordon C.M."/>
            <person name="Jindra M."/>
            <person name="Klingler M."/>
            <person name="Lan Q."/>
            <person name="Lattorff H.M."/>
            <person name="Laudet V."/>
            <person name="von Levetsow C."/>
            <person name="Liu Z."/>
            <person name="Lutz R."/>
            <person name="Lynch J.A."/>
            <person name="da Fonseca R.N."/>
            <person name="Posnien N."/>
            <person name="Reuter R."/>
            <person name="Roth S."/>
            <person name="Savard J."/>
            <person name="Schinko J.B."/>
            <person name="Schmitt C."/>
            <person name="Schoppmeier M."/>
            <person name="Schroder R."/>
            <person name="Shippy T.D."/>
            <person name="Simonnet F."/>
            <person name="Marques-Souza H."/>
            <person name="Tautz D."/>
            <person name="Tomoyasu Y."/>
            <person name="Trauner J."/>
            <person name="Van der Zee M."/>
            <person name="Vervoort M."/>
            <person name="Wittkopp N."/>
            <person name="Wimmer E.A."/>
            <person name="Yang X."/>
            <person name="Jones A.K."/>
            <person name="Sattelle D.B."/>
            <person name="Ebert P.R."/>
            <person name="Nelson D."/>
            <person name="Scott J.G."/>
            <person name="Beeman R.W."/>
            <person name="Muthukrishnan S."/>
            <person name="Kramer K.J."/>
            <person name="Arakane Y."/>
            <person name="Beeman R.W."/>
            <person name="Zhu Q."/>
            <person name="Hogenkamp D."/>
            <person name="Dixit R."/>
            <person name="Oppert B."/>
            <person name="Jiang H."/>
            <person name="Zou Z."/>
            <person name="Marshall J."/>
            <person name="Elpidina E."/>
            <person name="Vinokurov K."/>
            <person name="Oppert C."/>
            <person name="Zou Z."/>
            <person name="Evans J."/>
            <person name="Lu Z."/>
            <person name="Zhao P."/>
            <person name="Sumathipala N."/>
            <person name="Altincicek B."/>
            <person name="Vilcinskas A."/>
            <person name="Williams M."/>
            <person name="Hultmark D."/>
            <person name="Hetru C."/>
            <person name="Jiang H."/>
            <person name="Grimmelikhuijzen C.J."/>
            <person name="Hauser F."/>
            <person name="Cazzamali G."/>
            <person name="Williamson M."/>
            <person name="Park Y."/>
            <person name="Li B."/>
            <person name="Tanaka Y."/>
            <person name="Predel R."/>
            <person name="Neupert S."/>
            <person name="Schachtner J."/>
            <person name="Verleyen P."/>
            <person name="Raible F."/>
            <person name="Bork P."/>
            <person name="Friedrich M."/>
            <person name="Walden K.K."/>
            <person name="Robertson H.M."/>
            <person name="Angeli S."/>
            <person name="Foret S."/>
            <person name="Bucher G."/>
            <person name="Schuetz S."/>
            <person name="Maleszka R."/>
            <person name="Wimmer E.A."/>
            <person name="Beeman R.W."/>
            <person name="Lorenzen M."/>
            <person name="Tomoyasu Y."/>
            <person name="Miller S.C."/>
            <person name="Grossmann D."/>
            <person name="Bucher G."/>
        </authorList>
    </citation>
    <scope>NUCLEOTIDE SEQUENCE [LARGE SCALE GENOMIC DNA]</scope>
    <source>
        <strain evidence="1 2">Georgia GA2</strain>
    </source>
</reference>
<dbReference type="Proteomes" id="UP000007266">
    <property type="component" value="Linkage group 8"/>
</dbReference>
<keyword evidence="2" id="KW-1185">Reference proteome</keyword>
<proteinExistence type="predicted"/>
<gene>
    <name evidence="1" type="primary">AUGUSTUS-3.0.2_34850</name>
    <name evidence="1" type="ORF">TcasGA2_TC034850</name>
</gene>
<organism evidence="1 2">
    <name type="scientific">Tribolium castaneum</name>
    <name type="common">Red flour beetle</name>
    <dbReference type="NCBI Taxonomy" id="7070"/>
    <lineage>
        <taxon>Eukaryota</taxon>
        <taxon>Metazoa</taxon>
        <taxon>Ecdysozoa</taxon>
        <taxon>Arthropoda</taxon>
        <taxon>Hexapoda</taxon>
        <taxon>Insecta</taxon>
        <taxon>Pterygota</taxon>
        <taxon>Neoptera</taxon>
        <taxon>Endopterygota</taxon>
        <taxon>Coleoptera</taxon>
        <taxon>Polyphaga</taxon>
        <taxon>Cucujiformia</taxon>
        <taxon>Tenebrionidae</taxon>
        <taxon>Tenebrionidae incertae sedis</taxon>
        <taxon>Tribolium</taxon>
    </lineage>
</organism>
<accession>A0A139WCT8</accession>
<name>A0A139WCT8_TRICA</name>
<reference evidence="1 2" key="2">
    <citation type="journal article" date="2010" name="Nucleic Acids Res.">
        <title>BeetleBase in 2010: revisions to provide comprehensive genomic information for Tribolium castaneum.</title>
        <authorList>
            <person name="Kim H.S."/>
            <person name="Murphy T."/>
            <person name="Xia J."/>
            <person name="Caragea D."/>
            <person name="Park Y."/>
            <person name="Beeman R.W."/>
            <person name="Lorenzen M.D."/>
            <person name="Butcher S."/>
            <person name="Manak J.R."/>
            <person name="Brown S.J."/>
        </authorList>
    </citation>
    <scope>GENOME REANNOTATION</scope>
    <source>
        <strain evidence="1 2">Georgia GA2</strain>
    </source>
</reference>
<dbReference type="EMBL" id="KQ971363">
    <property type="protein sequence ID" value="KYB25685.1"/>
    <property type="molecule type" value="Genomic_DNA"/>
</dbReference>
<sequence>MGCRNSKPDSDVVIIFHEANKVVIKDRRKKGRKHSIVLFLPVIVVTDEYNTQRVIYTPEEQEQDMKKYIFETRRF</sequence>
<dbReference type="AlphaFoldDB" id="A0A139WCT8"/>
<evidence type="ECO:0000313" key="1">
    <source>
        <dbReference type="EMBL" id="KYB25685.1"/>
    </source>
</evidence>
<protein>
    <submittedName>
        <fullName evidence="1">Uncharacterized protein</fullName>
    </submittedName>
</protein>
<evidence type="ECO:0000313" key="2">
    <source>
        <dbReference type="Proteomes" id="UP000007266"/>
    </source>
</evidence>